<feature type="transmembrane region" description="Helical" evidence="8">
    <location>
        <begin position="117"/>
        <end position="134"/>
    </location>
</feature>
<feature type="transmembrane region" description="Helical" evidence="8">
    <location>
        <begin position="270"/>
        <end position="295"/>
    </location>
</feature>
<sequence>MIHLKKISINQLICLVILNQVGVSILSIPHTESLIAGYDSWMSMIIGGLIAQLAILIVYYLGKTYPDRSFQQYISSIIGKPLGLLINLLFAAYCAESCLMLIVSYTDVINRWLLFETPWFVLIGLLVIVSGYIASSTLRSIATITQSIMSMFLIGFMIIFISGFGNGDLRHFFPIGTHGIGPIIKGAIPAFWTFAGYELLLYVFPFVKCKKKKHILIAMSVANGVTTAFYVFISLIATYNFSENQLNIIREPLVFILRKFRWPVVQSLDILFIAIWLSVTLVTAYIYLFLSARYLSFLGKKEIQNHPLLVWLIAFVCFVAGIFFSNRHLLHSFAEYHNIATAIMIIGVPSLILLLSFVKEKVAIK</sequence>
<feature type="transmembrane region" description="Helical" evidence="8">
    <location>
        <begin position="41"/>
        <end position="61"/>
    </location>
</feature>
<keyword evidence="3" id="KW-0813">Transport</keyword>
<keyword evidence="7 8" id="KW-0472">Membrane</keyword>
<accession>A0ABX2ZUV4</accession>
<gene>
    <name evidence="9" type="ORF">BED47_20675</name>
</gene>
<evidence type="ECO:0000256" key="7">
    <source>
        <dbReference type="ARBA" id="ARBA00023136"/>
    </source>
</evidence>
<evidence type="ECO:0000313" key="9">
    <source>
        <dbReference type="EMBL" id="ODG92204.1"/>
    </source>
</evidence>
<evidence type="ECO:0000256" key="2">
    <source>
        <dbReference type="ARBA" id="ARBA00007998"/>
    </source>
</evidence>
<proteinExistence type="inferred from homology"/>
<dbReference type="PANTHER" id="PTHR34975">
    <property type="entry name" value="SPORE GERMINATION PROTEIN A2"/>
    <property type="match status" value="1"/>
</dbReference>
<dbReference type="RefSeq" id="WP_069033489.1">
    <property type="nucleotide sequence ID" value="NZ_MDKC01000010.1"/>
</dbReference>
<evidence type="ECO:0000313" key="10">
    <source>
        <dbReference type="Proteomes" id="UP000094580"/>
    </source>
</evidence>
<comment type="similarity">
    <text evidence="2">Belongs to the amino acid-polyamine-organocation (APC) superfamily. Spore germination protein (SGP) (TC 2.A.3.9) family.</text>
</comment>
<name>A0ABX2ZUV4_9BACI</name>
<feature type="transmembrane region" description="Helical" evidence="8">
    <location>
        <begin position="141"/>
        <end position="163"/>
    </location>
</feature>
<evidence type="ECO:0000256" key="8">
    <source>
        <dbReference type="SAM" id="Phobius"/>
    </source>
</evidence>
<dbReference type="Gene3D" id="1.20.1740.10">
    <property type="entry name" value="Amino acid/polyamine transporter I"/>
    <property type="match status" value="1"/>
</dbReference>
<reference evidence="9 10" key="1">
    <citation type="submission" date="2016-07" db="EMBL/GenBank/DDBJ databases">
        <authorList>
            <person name="Townsley L."/>
            <person name="Shank E.A."/>
        </authorList>
    </citation>
    <scope>NUCLEOTIDE SEQUENCE [LARGE SCALE GENOMIC DNA]</scope>
    <source>
        <strain evidence="9 10">CH01</strain>
    </source>
</reference>
<dbReference type="Pfam" id="PF03845">
    <property type="entry name" value="Spore_permease"/>
    <property type="match status" value="1"/>
</dbReference>
<feature type="transmembrane region" description="Helical" evidence="8">
    <location>
        <begin position="307"/>
        <end position="324"/>
    </location>
</feature>
<keyword evidence="10" id="KW-1185">Reference proteome</keyword>
<protein>
    <submittedName>
        <fullName evidence="9">Spore gernimation protein</fullName>
    </submittedName>
</protein>
<evidence type="ECO:0000256" key="4">
    <source>
        <dbReference type="ARBA" id="ARBA00022544"/>
    </source>
</evidence>
<dbReference type="Proteomes" id="UP000094580">
    <property type="component" value="Unassembled WGS sequence"/>
</dbReference>
<feature type="transmembrane region" description="Helical" evidence="8">
    <location>
        <begin position="82"/>
        <end position="105"/>
    </location>
</feature>
<dbReference type="NCBIfam" id="TIGR00912">
    <property type="entry name" value="2A0309"/>
    <property type="match status" value="1"/>
</dbReference>
<evidence type="ECO:0000256" key="3">
    <source>
        <dbReference type="ARBA" id="ARBA00022448"/>
    </source>
</evidence>
<dbReference type="InterPro" id="IPR004761">
    <property type="entry name" value="Spore_GerAB"/>
</dbReference>
<keyword evidence="6 8" id="KW-1133">Transmembrane helix</keyword>
<comment type="caution">
    <text evidence="9">The sequence shown here is derived from an EMBL/GenBank/DDBJ whole genome shotgun (WGS) entry which is preliminary data.</text>
</comment>
<evidence type="ECO:0000256" key="1">
    <source>
        <dbReference type="ARBA" id="ARBA00004141"/>
    </source>
</evidence>
<keyword evidence="4" id="KW-0309">Germination</keyword>
<feature type="transmembrane region" description="Helical" evidence="8">
    <location>
        <begin position="216"/>
        <end position="237"/>
    </location>
</feature>
<organism evidence="9 10">
    <name type="scientific">Gottfriedia luciferensis</name>
    <dbReference type="NCBI Taxonomy" id="178774"/>
    <lineage>
        <taxon>Bacteria</taxon>
        <taxon>Bacillati</taxon>
        <taxon>Bacillota</taxon>
        <taxon>Bacilli</taxon>
        <taxon>Bacillales</taxon>
        <taxon>Bacillaceae</taxon>
        <taxon>Gottfriedia</taxon>
    </lineage>
</organism>
<evidence type="ECO:0000256" key="5">
    <source>
        <dbReference type="ARBA" id="ARBA00022692"/>
    </source>
</evidence>
<feature type="transmembrane region" description="Helical" evidence="8">
    <location>
        <begin position="12"/>
        <end position="29"/>
    </location>
</feature>
<feature type="transmembrane region" description="Helical" evidence="8">
    <location>
        <begin position="336"/>
        <end position="358"/>
    </location>
</feature>
<dbReference type="PANTHER" id="PTHR34975:SF2">
    <property type="entry name" value="SPORE GERMINATION PROTEIN A2"/>
    <property type="match status" value="1"/>
</dbReference>
<comment type="subcellular location">
    <subcellularLocation>
        <location evidence="1">Membrane</location>
        <topology evidence="1">Multi-pass membrane protein</topology>
    </subcellularLocation>
</comment>
<feature type="transmembrane region" description="Helical" evidence="8">
    <location>
        <begin position="183"/>
        <end position="204"/>
    </location>
</feature>
<keyword evidence="5 8" id="KW-0812">Transmembrane</keyword>
<dbReference type="EMBL" id="MDKC01000010">
    <property type="protein sequence ID" value="ODG92204.1"/>
    <property type="molecule type" value="Genomic_DNA"/>
</dbReference>
<evidence type="ECO:0000256" key="6">
    <source>
        <dbReference type="ARBA" id="ARBA00022989"/>
    </source>
</evidence>